<proteinExistence type="predicted"/>
<evidence type="ECO:0000313" key="2">
    <source>
        <dbReference type="Proteomes" id="UP000254799"/>
    </source>
</evidence>
<dbReference type="EMBL" id="UGLC01000002">
    <property type="protein sequence ID" value="STT54946.1"/>
    <property type="molecule type" value="Genomic_DNA"/>
</dbReference>
<sequence>MGELERLHAALADPFTDREDDYVRRPPDWGKRLEVSCSS</sequence>
<gene>
    <name evidence="1" type="ORF">NCTC8849_03542</name>
</gene>
<dbReference type="AlphaFoldDB" id="A0A377WJG1"/>
<reference evidence="1 2" key="1">
    <citation type="submission" date="2018-06" db="EMBL/GenBank/DDBJ databases">
        <authorList>
            <consortium name="Pathogen Informatics"/>
            <person name="Doyle S."/>
        </authorList>
    </citation>
    <scope>NUCLEOTIDE SEQUENCE [LARGE SCALE GENOMIC DNA]</scope>
    <source>
        <strain evidence="1 2">NCTC8849</strain>
    </source>
</reference>
<evidence type="ECO:0000313" key="1">
    <source>
        <dbReference type="EMBL" id="STT54946.1"/>
    </source>
</evidence>
<accession>A0A377WJG1</accession>
<name>A0A377WJG1_KLEPN</name>
<dbReference type="Proteomes" id="UP000254799">
    <property type="component" value="Unassembled WGS sequence"/>
</dbReference>
<protein>
    <submittedName>
        <fullName evidence="1">Selenoprotein O-like protein</fullName>
    </submittedName>
</protein>
<organism evidence="1 2">
    <name type="scientific">Klebsiella pneumoniae</name>
    <dbReference type="NCBI Taxonomy" id="573"/>
    <lineage>
        <taxon>Bacteria</taxon>
        <taxon>Pseudomonadati</taxon>
        <taxon>Pseudomonadota</taxon>
        <taxon>Gammaproteobacteria</taxon>
        <taxon>Enterobacterales</taxon>
        <taxon>Enterobacteriaceae</taxon>
        <taxon>Klebsiella/Raoultella group</taxon>
        <taxon>Klebsiella</taxon>
        <taxon>Klebsiella pneumoniae complex</taxon>
    </lineage>
</organism>